<evidence type="ECO:0000256" key="1">
    <source>
        <dbReference type="ARBA" id="ARBA00004123"/>
    </source>
</evidence>
<dbReference type="OrthoDB" id="543373at2759"/>
<reference evidence="9 10" key="1">
    <citation type="journal article" date="2019" name="Sci. Rep.">
        <title>Orb-weaving spider Araneus ventricosus genome elucidates the spidroin gene catalogue.</title>
        <authorList>
            <person name="Kono N."/>
            <person name="Nakamura H."/>
            <person name="Ohtoshi R."/>
            <person name="Moran D.A.P."/>
            <person name="Shinohara A."/>
            <person name="Yoshida Y."/>
            <person name="Fujiwara M."/>
            <person name="Mori M."/>
            <person name="Tomita M."/>
            <person name="Arakawa K."/>
        </authorList>
    </citation>
    <scope>NUCLEOTIDE SEQUENCE [LARGE SCALE GENOMIC DNA]</scope>
</reference>
<comment type="caution">
    <text evidence="9">The sequence shown here is derived from an EMBL/GenBank/DDBJ whole genome shotgun (WGS) entry which is preliminary data.</text>
</comment>
<dbReference type="AlphaFoldDB" id="A0A4Y2AVN8"/>
<dbReference type="SMART" id="SM01349">
    <property type="entry name" value="TOG"/>
    <property type="match status" value="1"/>
</dbReference>
<keyword evidence="5" id="KW-0677">Repeat</keyword>
<evidence type="ECO:0000256" key="5">
    <source>
        <dbReference type="ARBA" id="ARBA00022737"/>
    </source>
</evidence>
<dbReference type="EMBL" id="BGPR01000034">
    <property type="protein sequence ID" value="GBL83788.1"/>
    <property type="molecule type" value="Genomic_DNA"/>
</dbReference>
<dbReference type="InterPro" id="IPR041653">
    <property type="entry name" value="Importin_rep_4"/>
</dbReference>
<dbReference type="Pfam" id="PF25780">
    <property type="entry name" value="TPR_IPO5"/>
    <property type="match status" value="1"/>
</dbReference>
<dbReference type="InterPro" id="IPR058584">
    <property type="entry name" value="IMB1_TNPO1-like_TPR"/>
</dbReference>
<evidence type="ECO:0000256" key="6">
    <source>
        <dbReference type="ARBA" id="ARBA00022927"/>
    </source>
</evidence>
<gene>
    <name evidence="9" type="primary">Ipo5_1</name>
    <name evidence="9" type="ORF">AVEN_132677_3</name>
</gene>
<evidence type="ECO:0000313" key="10">
    <source>
        <dbReference type="Proteomes" id="UP000499080"/>
    </source>
</evidence>
<dbReference type="InterPro" id="IPR040122">
    <property type="entry name" value="Importin_beta"/>
</dbReference>
<dbReference type="Gene3D" id="1.25.10.10">
    <property type="entry name" value="Leucine-rich Repeat Variant"/>
    <property type="match status" value="2"/>
</dbReference>
<dbReference type="GO" id="GO:0005737">
    <property type="term" value="C:cytoplasm"/>
    <property type="evidence" value="ECO:0007669"/>
    <property type="project" value="UniProtKB-SubCell"/>
</dbReference>
<organism evidence="9 10">
    <name type="scientific">Araneus ventricosus</name>
    <name type="common">Orbweaver spider</name>
    <name type="synonym">Epeira ventricosa</name>
    <dbReference type="NCBI Taxonomy" id="182803"/>
    <lineage>
        <taxon>Eukaryota</taxon>
        <taxon>Metazoa</taxon>
        <taxon>Ecdysozoa</taxon>
        <taxon>Arthropoda</taxon>
        <taxon>Chelicerata</taxon>
        <taxon>Arachnida</taxon>
        <taxon>Araneae</taxon>
        <taxon>Araneomorphae</taxon>
        <taxon>Entelegynae</taxon>
        <taxon>Araneoidea</taxon>
        <taxon>Araneidae</taxon>
        <taxon>Araneus</taxon>
    </lineage>
</organism>
<evidence type="ECO:0000256" key="7">
    <source>
        <dbReference type="ARBA" id="ARBA00023242"/>
    </source>
</evidence>
<keyword evidence="10" id="KW-1185">Reference proteome</keyword>
<name>A0A4Y2AVN8_ARAVE</name>
<keyword evidence="6" id="KW-0653">Protein transport</keyword>
<dbReference type="Pfam" id="PF13513">
    <property type="entry name" value="HEAT_EZ"/>
    <property type="match status" value="1"/>
</dbReference>
<keyword evidence="7" id="KW-0539">Nucleus</keyword>
<evidence type="ECO:0000259" key="8">
    <source>
        <dbReference type="SMART" id="SM01349"/>
    </source>
</evidence>
<evidence type="ECO:0000256" key="3">
    <source>
        <dbReference type="ARBA" id="ARBA00022448"/>
    </source>
</evidence>
<proteinExistence type="predicted"/>
<feature type="domain" description="TOG" evidence="8">
    <location>
        <begin position="429"/>
        <end position="675"/>
    </location>
</feature>
<dbReference type="InterPro" id="IPR057672">
    <property type="entry name" value="TPR_IPO4/5"/>
</dbReference>
<evidence type="ECO:0000256" key="4">
    <source>
        <dbReference type="ARBA" id="ARBA00022490"/>
    </source>
</evidence>
<sequence>MFTQNTAAIAQTLGLLEPEPYFSGPVLEQANAEIQYEEVNASEKFFLLLSHLGDDTVQLEQAELAAVLLRRLITSDFEQVFTKLAPNVQNEIKTQLLLRLQADINHNLRRKICDVAAELARNCIDDEGNNHWPDFLKYLFDSARSPDPFIREIALLMFASVPGVFGNQQSRYIDVIRQMLSQSLTDQLSQQVRYVAVKATCNFLLANEKEVHVLKQFTDCLTLLLQFFSQMLDSKDGQPDEILRYLVELVESCPQIFRGQLDVLLQLCLKGVSSTDLEESCHHLSLEVIVTVCESAPAMVKKLGAKHIPTILTLILKMMTDIEEDPKWDFIDDENADEDSDSSPIVAEASLDRLACALGGKTVLPFVLSTLPQMLQSSNWKDRYAGLMAISAIGEGCHKQMSMMLPQIVDGVLPFLSDPVEASLDRLACALGGKTVLPFVLSTLPQMLQSSNWKDRYAGLMAISAIGEGCHKQMSMMLPQIVDGVLPFLSDPHTRVRYAGCNALGQMSSDFATLFQKKFHDKVIPALLQLLSDPSSPRVQAHAGAALVNFFEDCPKNILSPYMNSIVNSLEIVLKSTLNDLVEKGTKLVLEQVVVTLASLADSAQEKFTDYYEKFMPLLKHIIQNANQPVLRMLRGKTIECVSLIGLAVGREKFLSDASEVMDLLLKTQTSSAPISEDDPQLSYMIAAWARICKILGKAFKPYLPYVMEPVLKAAAIKPEIAVLDSDDMKVVGNDDDWEFVNLGEKHNFGIRTAGLDEKATACQMLVCYAKELKEGFADYVEDTVKLMVPMLNVRIAAGEILPYLLESAKVRGDAYVQEMWRYILPPLLHSLESEPESEVLCEHMAAFSQCIEVLNCPCLQPDDLSNLMNVLNKYLVGHFERSDEREAKRKEEDYDEVLEESLIKEDDEDIYLLSKISEIMSTLFSTYKEEFFVYFDMLLPHFVRLIEPSRPWPDRQWSLCVFADVIEYSGPACSRYQQYFLQPLLASLRDENVDLRQTAAYTIGVLSQFGGPEFSKFCSGKYLLSVIVELKIIIFEVPFICV</sequence>
<accession>A0A4Y2AVN8</accession>
<dbReference type="Pfam" id="PF18808">
    <property type="entry name" value="Importin_rep_4"/>
    <property type="match status" value="1"/>
</dbReference>
<dbReference type="InterPro" id="IPR016024">
    <property type="entry name" value="ARM-type_fold"/>
</dbReference>
<dbReference type="SUPFAM" id="SSF48371">
    <property type="entry name" value="ARM repeat"/>
    <property type="match status" value="3"/>
</dbReference>
<protein>
    <submittedName>
        <fullName evidence="9">Importin-5</fullName>
    </submittedName>
</protein>
<evidence type="ECO:0000313" key="9">
    <source>
        <dbReference type="EMBL" id="GBL83788.1"/>
    </source>
</evidence>
<keyword evidence="3" id="KW-0813">Transport</keyword>
<dbReference type="PANTHER" id="PTHR10527">
    <property type="entry name" value="IMPORTIN BETA"/>
    <property type="match status" value="1"/>
</dbReference>
<dbReference type="Proteomes" id="UP000499080">
    <property type="component" value="Unassembled WGS sequence"/>
</dbReference>
<evidence type="ECO:0000256" key="2">
    <source>
        <dbReference type="ARBA" id="ARBA00004496"/>
    </source>
</evidence>
<keyword evidence="4" id="KW-0963">Cytoplasm</keyword>
<dbReference type="GO" id="GO:0000226">
    <property type="term" value="P:microtubule cytoskeleton organization"/>
    <property type="evidence" value="ECO:0007669"/>
    <property type="project" value="UniProtKB-ARBA"/>
</dbReference>
<comment type="subcellular location">
    <subcellularLocation>
        <location evidence="2">Cytoplasm</location>
    </subcellularLocation>
    <subcellularLocation>
        <location evidence="1">Nucleus</location>
    </subcellularLocation>
</comment>
<dbReference type="GO" id="GO:0005634">
    <property type="term" value="C:nucleus"/>
    <property type="evidence" value="ECO:0007669"/>
    <property type="project" value="UniProtKB-SubCell"/>
</dbReference>
<dbReference type="InterPro" id="IPR034085">
    <property type="entry name" value="TOG"/>
</dbReference>
<dbReference type="InterPro" id="IPR041389">
    <property type="entry name" value="Importin_rep_6"/>
</dbReference>
<dbReference type="Pfam" id="PF25574">
    <property type="entry name" value="TPR_IMB1"/>
    <property type="match status" value="1"/>
</dbReference>
<dbReference type="InterPro" id="IPR011989">
    <property type="entry name" value="ARM-like"/>
</dbReference>
<dbReference type="Pfam" id="PF18829">
    <property type="entry name" value="Importin_rep_6"/>
    <property type="match status" value="1"/>
</dbReference>
<dbReference type="GO" id="GO:0006606">
    <property type="term" value="P:protein import into nucleus"/>
    <property type="evidence" value="ECO:0007669"/>
    <property type="project" value="InterPro"/>
</dbReference>